<name>A0A448ZN18_9STRA</name>
<protein>
    <recommendedName>
        <fullName evidence="1">JmjC domain-containing protein</fullName>
    </recommendedName>
</protein>
<dbReference type="GO" id="GO:0000987">
    <property type="term" value="F:cis-regulatory region sequence-specific DNA binding"/>
    <property type="evidence" value="ECO:0007669"/>
    <property type="project" value="TreeGrafter"/>
</dbReference>
<organism evidence="2 3">
    <name type="scientific">Pseudo-nitzschia multistriata</name>
    <dbReference type="NCBI Taxonomy" id="183589"/>
    <lineage>
        <taxon>Eukaryota</taxon>
        <taxon>Sar</taxon>
        <taxon>Stramenopiles</taxon>
        <taxon>Ochrophyta</taxon>
        <taxon>Bacillariophyta</taxon>
        <taxon>Bacillariophyceae</taxon>
        <taxon>Bacillariophycidae</taxon>
        <taxon>Bacillariales</taxon>
        <taxon>Bacillariaceae</taxon>
        <taxon>Pseudo-nitzschia</taxon>
    </lineage>
</organism>
<keyword evidence="3" id="KW-1185">Reference proteome</keyword>
<dbReference type="Pfam" id="PF13621">
    <property type="entry name" value="Cupin_8"/>
    <property type="match status" value="1"/>
</dbReference>
<dbReference type="Gene3D" id="2.60.120.650">
    <property type="entry name" value="Cupin"/>
    <property type="match status" value="1"/>
</dbReference>
<evidence type="ECO:0000313" key="3">
    <source>
        <dbReference type="Proteomes" id="UP000291116"/>
    </source>
</evidence>
<dbReference type="InterPro" id="IPR003347">
    <property type="entry name" value="JmjC_dom"/>
</dbReference>
<feature type="domain" description="JmjC" evidence="1">
    <location>
        <begin position="176"/>
        <end position="317"/>
    </location>
</feature>
<evidence type="ECO:0000259" key="1">
    <source>
        <dbReference type="PROSITE" id="PS51184"/>
    </source>
</evidence>
<evidence type="ECO:0000313" key="2">
    <source>
        <dbReference type="EMBL" id="VEU43430.1"/>
    </source>
</evidence>
<dbReference type="GO" id="GO:0005634">
    <property type="term" value="C:nucleus"/>
    <property type="evidence" value="ECO:0007669"/>
    <property type="project" value="TreeGrafter"/>
</dbReference>
<dbReference type="PANTHER" id="PTHR12480">
    <property type="entry name" value="ARGININE DEMETHYLASE AND LYSYL-HYDROXYLASE JMJD"/>
    <property type="match status" value="1"/>
</dbReference>
<dbReference type="InterPro" id="IPR041667">
    <property type="entry name" value="Cupin_8"/>
</dbReference>
<accession>A0A448ZN18</accession>
<gene>
    <name evidence="2" type="ORF">PSNMU_V1.4_AUG-EV-PASAV3_0104530</name>
</gene>
<dbReference type="EMBL" id="CAACVS010000548">
    <property type="protein sequence ID" value="VEU43430.1"/>
    <property type="molecule type" value="Genomic_DNA"/>
</dbReference>
<reference evidence="2 3" key="1">
    <citation type="submission" date="2019-01" db="EMBL/GenBank/DDBJ databases">
        <authorList>
            <person name="Ferrante I. M."/>
        </authorList>
    </citation>
    <scope>NUCLEOTIDE SEQUENCE [LARGE SCALE GENOMIC DNA]</scope>
    <source>
        <strain evidence="2 3">B856</strain>
    </source>
</reference>
<dbReference type="PROSITE" id="PS51184">
    <property type="entry name" value="JMJC"/>
    <property type="match status" value="1"/>
</dbReference>
<dbReference type="PANTHER" id="PTHR12480:SF21">
    <property type="entry name" value="JMJC DOMAIN-CONTAINING PROTEIN 8"/>
    <property type="match status" value="1"/>
</dbReference>
<dbReference type="InterPro" id="IPR050910">
    <property type="entry name" value="JMJD6_ArgDemeth/LysHydrox"/>
</dbReference>
<sequence length="317" mass="36088">MNKLQNSRNIAEWIIIASAIAIVRCHVSNLASGIVGAAAYDGTADRDPGDSAKNIGWDPKRSHPCTVETISMEDFLKKYRKQGGLPPLYPRPLVIKSRSGNPQRNQRFQELTREDTIRDSFPANFTVTLSSSNSFSEHRRTIPLSQYLEEVATGPPLDADTKSNETWYLFGETYSDEWKSLLSEYQVPPCQACYDESLVALSFGIGNSGSGVQWHIHGPGFSEAIHGRKHWVLYPFEDQPAFHPDQTSLNWMHYNYPSFEQLEDRPLECTLDPGDLIYFPDMWWHATINVDDYTAFVSTFTQEHLFLDRSETKKAWA</sequence>
<dbReference type="AlphaFoldDB" id="A0A448ZN18"/>
<proteinExistence type="predicted"/>
<dbReference type="Proteomes" id="UP000291116">
    <property type="component" value="Unassembled WGS sequence"/>
</dbReference>
<dbReference type="SUPFAM" id="SSF51197">
    <property type="entry name" value="Clavaminate synthase-like"/>
    <property type="match status" value="1"/>
</dbReference>
<dbReference type="OrthoDB" id="438164at2759"/>